<evidence type="ECO:0000313" key="2">
    <source>
        <dbReference type="Proteomes" id="UP001501047"/>
    </source>
</evidence>
<evidence type="ECO:0000313" key="1">
    <source>
        <dbReference type="EMBL" id="GAA0769464.1"/>
    </source>
</evidence>
<organism evidence="1 2">
    <name type="scientific">Clostridium subterminale</name>
    <dbReference type="NCBI Taxonomy" id="1550"/>
    <lineage>
        <taxon>Bacteria</taxon>
        <taxon>Bacillati</taxon>
        <taxon>Bacillota</taxon>
        <taxon>Clostridia</taxon>
        <taxon>Eubacteriales</taxon>
        <taxon>Clostridiaceae</taxon>
        <taxon>Clostridium</taxon>
    </lineage>
</organism>
<reference evidence="1 2" key="1">
    <citation type="journal article" date="2019" name="Int. J. Syst. Evol. Microbiol.">
        <title>The Global Catalogue of Microorganisms (GCM) 10K type strain sequencing project: providing services to taxonomists for standard genome sequencing and annotation.</title>
        <authorList>
            <consortium name="The Broad Institute Genomics Platform"/>
            <consortium name="The Broad Institute Genome Sequencing Center for Infectious Disease"/>
            <person name="Wu L."/>
            <person name="Ma J."/>
        </authorList>
    </citation>
    <scope>NUCLEOTIDE SEQUENCE [LARGE SCALE GENOMIC DNA]</scope>
    <source>
        <strain evidence="1 2">JCM 1417</strain>
    </source>
</reference>
<comment type="caution">
    <text evidence="1">The sequence shown here is derived from an EMBL/GenBank/DDBJ whole genome shotgun (WGS) entry which is preliminary data.</text>
</comment>
<name>A0ABN1KKT9_CLOSU</name>
<protein>
    <submittedName>
        <fullName evidence="1">Uncharacterized protein</fullName>
    </submittedName>
</protein>
<gene>
    <name evidence="1" type="ORF">GCM10008908_11090</name>
</gene>
<keyword evidence="2" id="KW-1185">Reference proteome</keyword>
<dbReference type="EMBL" id="BAAACI010000001">
    <property type="protein sequence ID" value="GAA0769464.1"/>
    <property type="molecule type" value="Genomic_DNA"/>
</dbReference>
<dbReference type="Proteomes" id="UP001501047">
    <property type="component" value="Unassembled WGS sequence"/>
</dbReference>
<accession>A0ABN1KKT9</accession>
<proteinExistence type="predicted"/>
<sequence>MELYTFIIIRVRKYREFYNFIGMKVAVIDISEIYKNNLIIRGIKKWKMLK</sequence>